<organism evidence="1 2">
    <name type="scientific">Ophiocordyceps unilateralis</name>
    <name type="common">Zombie-ant fungus</name>
    <name type="synonym">Torrubia unilateralis</name>
    <dbReference type="NCBI Taxonomy" id="268505"/>
    <lineage>
        <taxon>Eukaryota</taxon>
        <taxon>Fungi</taxon>
        <taxon>Dikarya</taxon>
        <taxon>Ascomycota</taxon>
        <taxon>Pezizomycotina</taxon>
        <taxon>Sordariomycetes</taxon>
        <taxon>Hypocreomycetidae</taxon>
        <taxon>Hypocreales</taxon>
        <taxon>Ophiocordycipitaceae</taxon>
        <taxon>Ophiocordyceps</taxon>
    </lineage>
</organism>
<dbReference type="OrthoDB" id="4922476at2759"/>
<accession>A0A2A9PNI8</accession>
<comment type="caution">
    <text evidence="1">The sequence shown here is derived from an EMBL/GenBank/DDBJ whole genome shotgun (WGS) entry which is preliminary data.</text>
</comment>
<name>A0A2A9PNI8_OPHUN</name>
<evidence type="ECO:0000313" key="1">
    <source>
        <dbReference type="EMBL" id="PFH62939.1"/>
    </source>
</evidence>
<proteinExistence type="predicted"/>
<protein>
    <submittedName>
        <fullName evidence="1">Uncharacterized protein</fullName>
    </submittedName>
</protein>
<dbReference type="Proteomes" id="UP000037136">
    <property type="component" value="Unassembled WGS sequence"/>
</dbReference>
<reference evidence="1 2" key="2">
    <citation type="journal article" date="2017" name="Sci. Rep.">
        <title>Ant-infecting Ophiocordyceps genomes reveal a high diversity of potential behavioral manipulation genes and a possible major role for enterotoxins.</title>
        <authorList>
            <person name="de Bekker C."/>
            <person name="Ohm R.A."/>
            <person name="Evans H.C."/>
            <person name="Brachmann A."/>
            <person name="Hughes D.P."/>
        </authorList>
    </citation>
    <scope>NUCLEOTIDE SEQUENCE [LARGE SCALE GENOMIC DNA]</scope>
    <source>
        <strain evidence="1 2">SC16a</strain>
    </source>
</reference>
<dbReference type="STRING" id="268505.A0A2A9PNI8"/>
<sequence>MQLKLEGPFFAEVAARVHSRYEDQKPMPFGVLWTRKIIQQSPLATHITNVKEKLYGPGLQDAPGDDKTCESALKLLIKEARNISSGTHSSDLVDMTENALELLREIMEARGDATAPSEKHALRKVTARQVSIGDDAVMNILRRARAGANGNCCTKSKVAACTSPAYAEVLEQFGLQGVAAYPVFLGSWWAAHLLGDFDDWRQDYLAILDYSFFFEYNVDKVVLGQSSSALMKEILALWDMPGLSHELRVRRAHMLISLSFFDLKRTHESAFHGRKTDGLTVWVHASRDLFRDFKALDSGCFAHYLSFAPGVAGRDDMMLSGLVNDWVDLGPDLRYQECNQSVFALTRGSLALDDLVRCYERTVWMLNASFVSDQRHVGCMAFVASCVWELINHRQDVWRYYSLAYDVCSALEPLNLDKIANLAECYTTDLKPRKVPDANELSFPYQTYPYLTRVNAIDHEGLVMLPTELCDSVASGLLPKSVIDYQVILPHLLRQGEIGAEVFLSHMDGHYCAHTAAILRSGHRHNFCRPYGRALAALIMHQWRSGLFFAMGIGSLVDATADYIANDRLH</sequence>
<keyword evidence="2" id="KW-1185">Reference proteome</keyword>
<dbReference type="EMBL" id="LAZP02000013">
    <property type="protein sequence ID" value="PFH62939.1"/>
    <property type="molecule type" value="Genomic_DNA"/>
</dbReference>
<evidence type="ECO:0000313" key="2">
    <source>
        <dbReference type="Proteomes" id="UP000037136"/>
    </source>
</evidence>
<dbReference type="AlphaFoldDB" id="A0A2A9PNI8"/>
<reference evidence="1 2" key="1">
    <citation type="journal article" date="2015" name="BMC Genomics">
        <title>Gene expression during zombie ant biting behavior reflects the complexity underlying fungal parasitic behavioral manipulation.</title>
        <authorList>
            <person name="de Bekker C."/>
            <person name="Ohm R.A."/>
            <person name="Loreto R.G."/>
            <person name="Sebastian A."/>
            <person name="Albert I."/>
            <person name="Merrow M."/>
            <person name="Brachmann A."/>
            <person name="Hughes D.P."/>
        </authorList>
    </citation>
    <scope>NUCLEOTIDE SEQUENCE [LARGE SCALE GENOMIC DNA]</scope>
    <source>
        <strain evidence="1 2">SC16a</strain>
    </source>
</reference>
<gene>
    <name evidence="1" type="ORF">XA68_10992</name>
</gene>